<proteinExistence type="predicted"/>
<dbReference type="AlphaFoldDB" id="A0A2U3EAB7"/>
<dbReference type="EMBL" id="LCWV01000007">
    <property type="protein sequence ID" value="PWI71444.1"/>
    <property type="molecule type" value="Genomic_DNA"/>
</dbReference>
<evidence type="ECO:0000256" key="4">
    <source>
        <dbReference type="ARBA" id="ARBA00023136"/>
    </source>
</evidence>
<evidence type="ECO:0000256" key="2">
    <source>
        <dbReference type="ARBA" id="ARBA00022692"/>
    </source>
</evidence>
<feature type="transmembrane region" description="Helical" evidence="6">
    <location>
        <begin position="462"/>
        <end position="482"/>
    </location>
</feature>
<evidence type="ECO:0000256" key="6">
    <source>
        <dbReference type="SAM" id="Phobius"/>
    </source>
</evidence>
<keyword evidence="4 6" id="KW-0472">Membrane</keyword>
<name>A0A2U3EAB7_PURLI</name>
<dbReference type="PANTHER" id="PTHR12911:SF8">
    <property type="entry name" value="KLAROID PROTEIN-RELATED"/>
    <property type="match status" value="1"/>
</dbReference>
<organism evidence="8 9">
    <name type="scientific">Purpureocillium lilacinum</name>
    <name type="common">Paecilomyces lilacinus</name>
    <dbReference type="NCBI Taxonomy" id="33203"/>
    <lineage>
        <taxon>Eukaryota</taxon>
        <taxon>Fungi</taxon>
        <taxon>Dikarya</taxon>
        <taxon>Ascomycota</taxon>
        <taxon>Pezizomycotina</taxon>
        <taxon>Sordariomycetes</taxon>
        <taxon>Hypocreomycetidae</taxon>
        <taxon>Hypocreales</taxon>
        <taxon>Ophiocordycipitaceae</taxon>
        <taxon>Purpureocillium</taxon>
    </lineage>
</organism>
<comment type="subcellular location">
    <subcellularLocation>
        <location evidence="1">Membrane</location>
    </subcellularLocation>
</comment>
<evidence type="ECO:0000313" key="8">
    <source>
        <dbReference type="EMBL" id="PWI71444.1"/>
    </source>
</evidence>
<feature type="compositionally biased region" description="Basic and acidic residues" evidence="5">
    <location>
        <begin position="697"/>
        <end position="709"/>
    </location>
</feature>
<comment type="caution">
    <text evidence="8">The sequence shown here is derived from an EMBL/GenBank/DDBJ whole genome shotgun (WGS) entry which is preliminary data.</text>
</comment>
<feature type="region of interest" description="Disordered" evidence="5">
    <location>
        <begin position="279"/>
        <end position="323"/>
    </location>
</feature>
<feature type="transmembrane region" description="Helical" evidence="6">
    <location>
        <begin position="372"/>
        <end position="392"/>
    </location>
</feature>
<evidence type="ECO:0000256" key="1">
    <source>
        <dbReference type="ARBA" id="ARBA00004370"/>
    </source>
</evidence>
<keyword evidence="3 6" id="KW-1133">Transmembrane helix</keyword>
<feature type="compositionally biased region" description="Basic and acidic residues" evidence="5">
    <location>
        <begin position="76"/>
        <end position="90"/>
    </location>
</feature>
<feature type="region of interest" description="Disordered" evidence="5">
    <location>
        <begin position="693"/>
        <end position="721"/>
    </location>
</feature>
<accession>A0A2U3EAB7</accession>
<dbReference type="PANTHER" id="PTHR12911">
    <property type="entry name" value="SAD1/UNC-84-LIKE PROTEIN-RELATED"/>
    <property type="match status" value="1"/>
</dbReference>
<keyword evidence="2 6" id="KW-0812">Transmembrane</keyword>
<dbReference type="Proteomes" id="UP000245956">
    <property type="component" value="Unassembled WGS sequence"/>
</dbReference>
<feature type="compositionally biased region" description="Acidic residues" evidence="5">
    <location>
        <begin position="217"/>
        <end position="229"/>
    </location>
</feature>
<sequence length="1069" mass="118728">MPPKAQGGRRQSARNPRRDSDASSSSAFAKPNLPDLRGTPSARRQYSYGAGAEPAPTRQGSKSKGVFDLSNAVRDAMGRHDDEEGSDRTRTRSSSAMDPDQDELAGGSNMPSAVSRKGRGLFQSLKGTLNGGIRASDGSDADDTRSFGMESDYYGDATITSTPGGMPPPPRPSQSTHGTNQRRHPPLGSSPEPSPLPQYRGTKLMPNNPPVRSYGLPDDDDQFSEESGGEQDPSAKPIKLRHAGSRRQNFVLEIPGSRSGLPDPRQARTVDEDFEETKRQLSNATRATVPSGFFSNKPFLPPQGASGRQLPKQSGRRVQQKQQQYEDMKGSAQRRWQMPWNKPSNRLDFSDERNRSAINWWQLLNPWTHIKAGAWVLLTVFQRLVAAVQGLISGRRTRYRDSRSRSPLWRPLASLWQLLLSLWQLIVSMWQFVVDTLQPLFDAVYSLLPEGMQDRLSDYADWLPYVFGAIFVVVLGVALSSVRLQTWRSGSYDDMWEPVDGGSRWSLPQIPSISRPSLSLSSMSLPSISLPSMRRSRSSRQWEDIFKNGDLNDLTPQKVDKIFKKMGRTIDALGSADKLHDDAIKRLETIVPKVVHMELQDGRPVVSPDFYHALRGLMREDESIFTFDIKRNEFDATSERLWKAIVARLGSDPKVTSKIDRTAINSAKSSSAGSSSDSWNDWLKENQAKVQKIIGSDGKDKSKSAETGDRPSSSAGKVVEKDEYMKHLKNEVATMRTEMRAEVAELKPKMEKLVRETIDLAAQHHSSAMTRAEITTLVNGLVRRGLSEINLQALANGKIHAHWDASLKHQVNYFSIGAGAVADPQHSSPVYDPFSSQYFSLEDQKGASVHKPLEPIAALLPWKDMGDCFCGARAQSRHGDPHSASLGVLLGYCVIPQHIVVEHILPGATPDPGTRPRDIEVYAEFRDAAVHARVRDFSATHYPDPPAYKGLDWDYTPAELPDRFVKIAQFAYEGAEVHDGVHVQRLSTELLTIGAATDHVVVRAVSNYGARNQTCFYRVRLYGENIELAKRDAEKERKKNRGGLDGTGWLKRALGKRQAAEPVIGSRGL</sequence>
<gene>
    <name evidence="8" type="ORF">PCL_11538</name>
</gene>
<dbReference type="GO" id="GO:0034993">
    <property type="term" value="C:meiotic nuclear membrane microtubule tethering complex"/>
    <property type="evidence" value="ECO:0007669"/>
    <property type="project" value="TreeGrafter"/>
</dbReference>
<feature type="domain" description="SUN" evidence="7">
    <location>
        <begin position="819"/>
        <end position="1026"/>
    </location>
</feature>
<dbReference type="Gene3D" id="2.60.120.260">
    <property type="entry name" value="Galactose-binding domain-like"/>
    <property type="match status" value="1"/>
</dbReference>
<evidence type="ECO:0000256" key="5">
    <source>
        <dbReference type="SAM" id="MobiDB-lite"/>
    </source>
</evidence>
<dbReference type="InterPro" id="IPR045119">
    <property type="entry name" value="SUN1-5"/>
</dbReference>
<protein>
    <recommendedName>
        <fullName evidence="7">SUN domain-containing protein</fullName>
    </recommendedName>
</protein>
<dbReference type="PROSITE" id="PS51469">
    <property type="entry name" value="SUN"/>
    <property type="match status" value="1"/>
</dbReference>
<evidence type="ECO:0000259" key="7">
    <source>
        <dbReference type="PROSITE" id="PS51469"/>
    </source>
</evidence>
<dbReference type="InterPro" id="IPR012919">
    <property type="entry name" value="SUN_dom"/>
</dbReference>
<evidence type="ECO:0000256" key="3">
    <source>
        <dbReference type="ARBA" id="ARBA00022989"/>
    </source>
</evidence>
<dbReference type="GO" id="GO:0043495">
    <property type="term" value="F:protein-membrane adaptor activity"/>
    <property type="evidence" value="ECO:0007669"/>
    <property type="project" value="TreeGrafter"/>
</dbReference>
<feature type="region of interest" description="Disordered" evidence="5">
    <location>
        <begin position="1"/>
        <end position="266"/>
    </location>
</feature>
<reference evidence="8 9" key="1">
    <citation type="journal article" date="2016" name="Front. Microbiol.">
        <title>Genome and transcriptome sequences reveal the specific parasitism of the nematophagous Purpureocillium lilacinum 36-1.</title>
        <authorList>
            <person name="Xie J."/>
            <person name="Li S."/>
            <person name="Mo C."/>
            <person name="Xiao X."/>
            <person name="Peng D."/>
            <person name="Wang G."/>
            <person name="Xiao Y."/>
        </authorList>
    </citation>
    <scope>NUCLEOTIDE SEQUENCE [LARGE SCALE GENOMIC DNA]</scope>
    <source>
        <strain evidence="8 9">36-1</strain>
    </source>
</reference>
<evidence type="ECO:0000313" key="9">
    <source>
        <dbReference type="Proteomes" id="UP000245956"/>
    </source>
</evidence>